<name>A0A1C3XLV8_9BRAD</name>
<organism evidence="1 2">
    <name type="scientific">Bradyrhizobium yuanmingense</name>
    <dbReference type="NCBI Taxonomy" id="108015"/>
    <lineage>
        <taxon>Bacteria</taxon>
        <taxon>Pseudomonadati</taxon>
        <taxon>Pseudomonadota</taxon>
        <taxon>Alphaproteobacteria</taxon>
        <taxon>Hyphomicrobiales</taxon>
        <taxon>Nitrobacteraceae</taxon>
        <taxon>Bradyrhizobium</taxon>
    </lineage>
</organism>
<sequence length="69" mass="7667">MEIEDGLIWVYGVGEDGVQAVGNGNDPTSLRPTPDAYAREFERFVSPHWLLPADRPVLPVYIIGLVQND</sequence>
<protein>
    <submittedName>
        <fullName evidence="1">Uncharacterized protein</fullName>
    </submittedName>
</protein>
<reference evidence="1 2" key="1">
    <citation type="submission" date="2016-08" db="EMBL/GenBank/DDBJ databases">
        <authorList>
            <person name="Seilhamer J.J."/>
        </authorList>
    </citation>
    <scope>NUCLEOTIDE SEQUENCE [LARGE SCALE GENOMIC DNA]</scope>
    <source>
        <strain evidence="1 2">CCBAU 10071</strain>
    </source>
</reference>
<dbReference type="EMBL" id="FMAE01000052">
    <property type="protein sequence ID" value="SCB53209.1"/>
    <property type="molecule type" value="Genomic_DNA"/>
</dbReference>
<evidence type="ECO:0000313" key="1">
    <source>
        <dbReference type="EMBL" id="SCB53209.1"/>
    </source>
</evidence>
<gene>
    <name evidence="1" type="ORF">GA0061099_10527</name>
</gene>
<dbReference type="Proteomes" id="UP000183174">
    <property type="component" value="Unassembled WGS sequence"/>
</dbReference>
<accession>A0A1C3XLV8</accession>
<dbReference type="RefSeq" id="WP_050996349.1">
    <property type="nucleotide sequence ID" value="NZ_FMAE01000052.1"/>
</dbReference>
<dbReference type="AlphaFoldDB" id="A0A1C3XLV8"/>
<proteinExistence type="predicted"/>
<evidence type="ECO:0000313" key="2">
    <source>
        <dbReference type="Proteomes" id="UP000183174"/>
    </source>
</evidence>